<evidence type="ECO:0000313" key="2">
    <source>
        <dbReference type="Proteomes" id="UP001218218"/>
    </source>
</evidence>
<protein>
    <submittedName>
        <fullName evidence="1">Uncharacterized protein</fullName>
    </submittedName>
</protein>
<feature type="non-terminal residue" evidence="1">
    <location>
        <position position="1"/>
    </location>
</feature>
<dbReference type="Gene3D" id="2.60.120.260">
    <property type="entry name" value="Galactose-binding domain-like"/>
    <property type="match status" value="1"/>
</dbReference>
<dbReference type="EMBL" id="JARIHO010000024">
    <property type="protein sequence ID" value="KAJ7342958.1"/>
    <property type="molecule type" value="Genomic_DNA"/>
</dbReference>
<proteinExistence type="predicted"/>
<reference evidence="1" key="1">
    <citation type="submission" date="2023-03" db="EMBL/GenBank/DDBJ databases">
        <title>Massive genome expansion in bonnet fungi (Mycena s.s.) driven by repeated elements and novel gene families across ecological guilds.</title>
        <authorList>
            <consortium name="Lawrence Berkeley National Laboratory"/>
            <person name="Harder C.B."/>
            <person name="Miyauchi S."/>
            <person name="Viragh M."/>
            <person name="Kuo A."/>
            <person name="Thoen E."/>
            <person name="Andreopoulos B."/>
            <person name="Lu D."/>
            <person name="Skrede I."/>
            <person name="Drula E."/>
            <person name="Henrissat B."/>
            <person name="Morin E."/>
            <person name="Kohler A."/>
            <person name="Barry K."/>
            <person name="LaButti K."/>
            <person name="Morin E."/>
            <person name="Salamov A."/>
            <person name="Lipzen A."/>
            <person name="Mereny Z."/>
            <person name="Hegedus B."/>
            <person name="Baldrian P."/>
            <person name="Stursova M."/>
            <person name="Weitz H."/>
            <person name="Taylor A."/>
            <person name="Grigoriev I.V."/>
            <person name="Nagy L.G."/>
            <person name="Martin F."/>
            <person name="Kauserud H."/>
        </authorList>
    </citation>
    <scope>NUCLEOTIDE SEQUENCE</scope>
    <source>
        <strain evidence="1">CBHHK002</strain>
    </source>
</reference>
<keyword evidence="2" id="KW-1185">Reference proteome</keyword>
<name>A0AAD7EPA9_9AGAR</name>
<gene>
    <name evidence="1" type="ORF">DFH08DRAFT_650820</name>
</gene>
<comment type="caution">
    <text evidence="1">The sequence shown here is derived from an EMBL/GenBank/DDBJ whole genome shotgun (WGS) entry which is preliminary data.</text>
</comment>
<evidence type="ECO:0000313" key="1">
    <source>
        <dbReference type="EMBL" id="KAJ7342958.1"/>
    </source>
</evidence>
<sequence length="110" mass="11497">VDERDPLVHYVGSWTLTGAPLEFRGTTKFSNTAGSTASFSFEGTSIVVYGSVAAINPPKASMSFVVDNSVSGSYTPSGNMSADVHHQALWASPTMSNGSHTLVITQTAAQ</sequence>
<organism evidence="1 2">
    <name type="scientific">Mycena albidolilacea</name>
    <dbReference type="NCBI Taxonomy" id="1033008"/>
    <lineage>
        <taxon>Eukaryota</taxon>
        <taxon>Fungi</taxon>
        <taxon>Dikarya</taxon>
        <taxon>Basidiomycota</taxon>
        <taxon>Agaricomycotina</taxon>
        <taxon>Agaricomycetes</taxon>
        <taxon>Agaricomycetidae</taxon>
        <taxon>Agaricales</taxon>
        <taxon>Marasmiineae</taxon>
        <taxon>Mycenaceae</taxon>
        <taxon>Mycena</taxon>
    </lineage>
</organism>
<dbReference type="Proteomes" id="UP001218218">
    <property type="component" value="Unassembled WGS sequence"/>
</dbReference>
<dbReference type="AlphaFoldDB" id="A0AAD7EPA9"/>
<accession>A0AAD7EPA9</accession>
<feature type="non-terminal residue" evidence="1">
    <location>
        <position position="110"/>
    </location>
</feature>